<keyword evidence="6" id="KW-0067">ATP-binding</keyword>
<evidence type="ECO:0000256" key="5">
    <source>
        <dbReference type="ARBA" id="ARBA00022777"/>
    </source>
</evidence>
<evidence type="ECO:0000313" key="10">
    <source>
        <dbReference type="EMBL" id="TYK32096.1"/>
    </source>
</evidence>
<dbReference type="GO" id="GO:0000156">
    <property type="term" value="F:phosphorelay response regulator activity"/>
    <property type="evidence" value="ECO:0007669"/>
    <property type="project" value="TreeGrafter"/>
</dbReference>
<dbReference type="Gene3D" id="3.30.565.10">
    <property type="entry name" value="Histidine kinase-like ATPase, C-terminal domain"/>
    <property type="match status" value="1"/>
</dbReference>
<dbReference type="SMART" id="SM00387">
    <property type="entry name" value="HATPase_c"/>
    <property type="match status" value="1"/>
</dbReference>
<reference evidence="10 11" key="1">
    <citation type="submission" date="2019-07" db="EMBL/GenBank/DDBJ databases">
        <title>Draft Genome Sequences of Bacteroides pyogenes Strains Isolated from the Uterus Holstein Dairy Cows with Metritis.</title>
        <authorList>
            <person name="Cunha F."/>
            <person name="Galvao K.N."/>
            <person name="Jeon S.J."/>
            <person name="Jeong K.C."/>
        </authorList>
    </citation>
    <scope>NUCLEOTIDE SEQUENCE [LARGE SCALE GENOMIC DNA]</scope>
    <source>
        <strain evidence="10 11">KG-31</strain>
    </source>
</reference>
<dbReference type="InterPro" id="IPR004358">
    <property type="entry name" value="Sig_transdc_His_kin-like_C"/>
</dbReference>
<accession>A0A5D3E8W3</accession>
<dbReference type="InterPro" id="IPR036890">
    <property type="entry name" value="HATPase_C_sf"/>
</dbReference>
<dbReference type="PANTHER" id="PTHR42878:SF7">
    <property type="entry name" value="SENSOR HISTIDINE KINASE GLRK"/>
    <property type="match status" value="1"/>
</dbReference>
<gene>
    <name evidence="10" type="ORF">FNJ60_13670</name>
</gene>
<protein>
    <recommendedName>
        <fullName evidence="2">histidine kinase</fullName>
        <ecNumber evidence="2">2.7.13.3</ecNumber>
    </recommendedName>
</protein>
<keyword evidence="5 10" id="KW-0418">Kinase</keyword>
<dbReference type="GO" id="GO:0007234">
    <property type="term" value="P:osmosensory signaling via phosphorelay pathway"/>
    <property type="evidence" value="ECO:0007669"/>
    <property type="project" value="TreeGrafter"/>
</dbReference>
<dbReference type="GO" id="GO:0005524">
    <property type="term" value="F:ATP binding"/>
    <property type="evidence" value="ECO:0007669"/>
    <property type="project" value="UniProtKB-KW"/>
</dbReference>
<feature type="domain" description="Histidine kinase" evidence="9">
    <location>
        <begin position="244"/>
        <end position="453"/>
    </location>
</feature>
<dbReference type="AlphaFoldDB" id="A0A5D3E8W3"/>
<keyword evidence="3" id="KW-0808">Transferase</keyword>
<dbReference type="PANTHER" id="PTHR42878">
    <property type="entry name" value="TWO-COMPONENT HISTIDINE KINASE"/>
    <property type="match status" value="1"/>
</dbReference>
<evidence type="ECO:0000256" key="8">
    <source>
        <dbReference type="SAM" id="Phobius"/>
    </source>
</evidence>
<evidence type="ECO:0000259" key="9">
    <source>
        <dbReference type="PROSITE" id="PS50109"/>
    </source>
</evidence>
<keyword evidence="11" id="KW-1185">Reference proteome</keyword>
<keyword evidence="8" id="KW-0812">Transmembrane</keyword>
<evidence type="ECO:0000313" key="11">
    <source>
        <dbReference type="Proteomes" id="UP000324383"/>
    </source>
</evidence>
<dbReference type="EMBL" id="VKLW01000040">
    <property type="protein sequence ID" value="TYK32096.1"/>
    <property type="molecule type" value="Genomic_DNA"/>
</dbReference>
<sequence>MKRNYASILFATTLALIALLVSQSLWLSYASKQDNYEQNIAFVSCFNQSISSIIRDNMETEKNVPFTTIKPIDSVSLERIMKEKKPRVVDAGDIKEGGNVAIMIENALIALKINERKFDLSGLDTLITTSLNEEEGNVVSSYITLQDTKANKVLEEIKREHIPVKKTFFVKTYTAERKIEIPTNSYLITAEYQIKQPSYLKRLGIVTVVSFLASIIIVSVLFYLLLMINRRYIEVANMERSFHGAIHDLKSPLAYVYFKISSLEEKETDITKQSALALTGQRVNYLTDKIMRLLTAGQNLNKIPENTKQSVWLYDILEQIESEVRTMFPAKTIEFENEIIGDLYLWGVPDLLEAALRILIENAVKYNNNAPTVKINAARDNECIIIEVVDDGIGIYTRQLKHLFKPYYTSDTKHGTGIGLYYAKRIITAHGGKIFATSTPGKGSTFTINLPTK</sequence>
<evidence type="ECO:0000256" key="7">
    <source>
        <dbReference type="ARBA" id="ARBA00023012"/>
    </source>
</evidence>
<dbReference type="EC" id="2.7.13.3" evidence="2"/>
<keyword evidence="7" id="KW-0902">Two-component regulatory system</keyword>
<evidence type="ECO:0000256" key="1">
    <source>
        <dbReference type="ARBA" id="ARBA00000085"/>
    </source>
</evidence>
<dbReference type="GO" id="GO:0004673">
    <property type="term" value="F:protein histidine kinase activity"/>
    <property type="evidence" value="ECO:0007669"/>
    <property type="project" value="UniProtKB-EC"/>
</dbReference>
<proteinExistence type="predicted"/>
<evidence type="ECO:0000256" key="4">
    <source>
        <dbReference type="ARBA" id="ARBA00022741"/>
    </source>
</evidence>
<evidence type="ECO:0000256" key="6">
    <source>
        <dbReference type="ARBA" id="ARBA00022840"/>
    </source>
</evidence>
<keyword evidence="4" id="KW-0547">Nucleotide-binding</keyword>
<evidence type="ECO:0000256" key="2">
    <source>
        <dbReference type="ARBA" id="ARBA00012438"/>
    </source>
</evidence>
<dbReference type="Proteomes" id="UP000324383">
    <property type="component" value="Unassembled WGS sequence"/>
</dbReference>
<name>A0A5D3E8W3_9BACE</name>
<comment type="catalytic activity">
    <reaction evidence="1">
        <text>ATP + protein L-histidine = ADP + protein N-phospho-L-histidine.</text>
        <dbReference type="EC" id="2.7.13.3"/>
    </reaction>
</comment>
<dbReference type="InterPro" id="IPR003594">
    <property type="entry name" value="HATPase_dom"/>
</dbReference>
<feature type="transmembrane region" description="Helical" evidence="8">
    <location>
        <begin position="203"/>
        <end position="226"/>
    </location>
</feature>
<keyword evidence="8" id="KW-0472">Membrane</keyword>
<dbReference type="InterPro" id="IPR005467">
    <property type="entry name" value="His_kinase_dom"/>
</dbReference>
<dbReference type="GO" id="GO:0030295">
    <property type="term" value="F:protein kinase activator activity"/>
    <property type="evidence" value="ECO:0007669"/>
    <property type="project" value="TreeGrafter"/>
</dbReference>
<dbReference type="PROSITE" id="PS50109">
    <property type="entry name" value="HIS_KIN"/>
    <property type="match status" value="1"/>
</dbReference>
<dbReference type="Pfam" id="PF02518">
    <property type="entry name" value="HATPase_c"/>
    <property type="match status" value="1"/>
</dbReference>
<dbReference type="RefSeq" id="WP_148730914.1">
    <property type="nucleotide sequence ID" value="NZ_JADRGE010000037.1"/>
</dbReference>
<evidence type="ECO:0000256" key="3">
    <source>
        <dbReference type="ARBA" id="ARBA00022679"/>
    </source>
</evidence>
<keyword evidence="8" id="KW-1133">Transmembrane helix</keyword>
<dbReference type="SUPFAM" id="SSF55874">
    <property type="entry name" value="ATPase domain of HSP90 chaperone/DNA topoisomerase II/histidine kinase"/>
    <property type="match status" value="1"/>
</dbReference>
<dbReference type="InterPro" id="IPR050351">
    <property type="entry name" value="BphY/WalK/GraS-like"/>
</dbReference>
<dbReference type="PRINTS" id="PR00344">
    <property type="entry name" value="BCTRLSENSOR"/>
</dbReference>
<organism evidence="10 11">
    <name type="scientific">Bacteroides pyogenes</name>
    <dbReference type="NCBI Taxonomy" id="310300"/>
    <lineage>
        <taxon>Bacteria</taxon>
        <taxon>Pseudomonadati</taxon>
        <taxon>Bacteroidota</taxon>
        <taxon>Bacteroidia</taxon>
        <taxon>Bacteroidales</taxon>
        <taxon>Bacteroidaceae</taxon>
        <taxon>Bacteroides</taxon>
    </lineage>
</organism>
<comment type="caution">
    <text evidence="10">The sequence shown here is derived from an EMBL/GenBank/DDBJ whole genome shotgun (WGS) entry which is preliminary data.</text>
</comment>